<keyword evidence="3" id="KW-0998">Cell outer membrane</keyword>
<dbReference type="SUPFAM" id="SSF103088">
    <property type="entry name" value="OmpA-like"/>
    <property type="match status" value="1"/>
</dbReference>
<dbReference type="InterPro" id="IPR050330">
    <property type="entry name" value="Bact_OuterMem_StrucFunc"/>
</dbReference>
<feature type="signal peptide" evidence="5">
    <location>
        <begin position="1"/>
        <end position="20"/>
    </location>
</feature>
<evidence type="ECO:0000256" key="5">
    <source>
        <dbReference type="SAM" id="SignalP"/>
    </source>
</evidence>
<dbReference type="SUPFAM" id="SSF48452">
    <property type="entry name" value="TPR-like"/>
    <property type="match status" value="1"/>
</dbReference>
<reference evidence="8" key="1">
    <citation type="submission" date="2016-10" db="EMBL/GenBank/DDBJ databases">
        <authorList>
            <person name="Varghese N."/>
            <person name="Submissions S."/>
        </authorList>
    </citation>
    <scope>NUCLEOTIDE SEQUENCE [LARGE SCALE GENOMIC DNA]</scope>
    <source>
        <strain evidence="8">DSM 28881</strain>
    </source>
</reference>
<evidence type="ECO:0000313" key="8">
    <source>
        <dbReference type="Proteomes" id="UP000199559"/>
    </source>
</evidence>
<dbReference type="PANTHER" id="PTHR30329">
    <property type="entry name" value="STATOR ELEMENT OF FLAGELLAR MOTOR COMPLEX"/>
    <property type="match status" value="1"/>
</dbReference>
<keyword evidence="2 4" id="KW-0472">Membrane</keyword>
<dbReference type="GO" id="GO:0009279">
    <property type="term" value="C:cell outer membrane"/>
    <property type="evidence" value="ECO:0007669"/>
    <property type="project" value="UniProtKB-SubCell"/>
</dbReference>
<accession>A0A1I3Q8K8</accession>
<dbReference type="Proteomes" id="UP000199559">
    <property type="component" value="Unassembled WGS sequence"/>
</dbReference>
<dbReference type="InterPro" id="IPR036737">
    <property type="entry name" value="OmpA-like_sf"/>
</dbReference>
<evidence type="ECO:0000256" key="1">
    <source>
        <dbReference type="ARBA" id="ARBA00004442"/>
    </source>
</evidence>
<dbReference type="InterPro" id="IPR011990">
    <property type="entry name" value="TPR-like_helical_dom_sf"/>
</dbReference>
<dbReference type="RefSeq" id="WP_090840148.1">
    <property type="nucleotide sequence ID" value="NZ_FORM01000006.1"/>
</dbReference>
<dbReference type="Gene3D" id="1.25.40.10">
    <property type="entry name" value="Tetratricopeptide repeat domain"/>
    <property type="match status" value="1"/>
</dbReference>
<dbReference type="SUPFAM" id="SSF49478">
    <property type="entry name" value="Cna protein B-type domain"/>
    <property type="match status" value="1"/>
</dbReference>
<name>A0A1I3Q8K8_9FLAO</name>
<dbReference type="SUPFAM" id="SSF82171">
    <property type="entry name" value="DPP6 N-terminal domain-like"/>
    <property type="match status" value="1"/>
</dbReference>
<evidence type="ECO:0000256" key="3">
    <source>
        <dbReference type="ARBA" id="ARBA00023237"/>
    </source>
</evidence>
<organism evidence="7 8">
    <name type="scientific">Olleya namhaensis</name>
    <dbReference type="NCBI Taxonomy" id="1144750"/>
    <lineage>
        <taxon>Bacteria</taxon>
        <taxon>Pseudomonadati</taxon>
        <taxon>Bacteroidota</taxon>
        <taxon>Flavobacteriia</taxon>
        <taxon>Flavobacteriales</taxon>
        <taxon>Flavobacteriaceae</taxon>
    </lineage>
</organism>
<protein>
    <submittedName>
        <fullName evidence="7">WD40-like Beta Propeller Repeat</fullName>
    </submittedName>
</protein>
<dbReference type="Pfam" id="PF07676">
    <property type="entry name" value="PD40"/>
    <property type="match status" value="3"/>
</dbReference>
<evidence type="ECO:0000313" key="7">
    <source>
        <dbReference type="EMBL" id="SFJ29446.1"/>
    </source>
</evidence>
<dbReference type="InterPro" id="IPR006664">
    <property type="entry name" value="OMP_bac"/>
</dbReference>
<keyword evidence="5" id="KW-0732">Signal</keyword>
<comment type="subcellular location">
    <subcellularLocation>
        <location evidence="1">Cell outer membrane</location>
    </subcellularLocation>
</comment>
<sequence>MKIKIISYLVLFLFVQQAVAQTKVADNFFRDFSYEKAAELYKEALKKEDSTEYILKRIGDSYFNISKVEKAEFWYNKAITKYPTIDPEYIYKYIQTLRSQKKYDLANEYLRDFKLKNTKDKRIKDIEVFSMENYNQLTNTEKVYVDTENLELNTQYSDFGGYEFKDKMYFYSTWVKDSITDEKELYDWNNEPFLNIFEVDTKIEKAAKTFSEPQKLNSSINTKDDHEGLVTITNDGKTMYFTRNNVNKKEKRKYSKEGTSNLKIYKATLSGEKWSNVVELPFNNDAYSCGAPALSPDNKTLYFVSDMEGGFGQTDLYKVSIKSDGTYGVPKNLGAEINTEGNEKFPFVAKDSTLYFSSDANLNLGLLDIFETNLLKIKRNDSTEVFIKNLGAPYNSPFDDFCYFIDTETQSGYFSSNREGGKGGDDIYAFGKYECKQTVSGVAYDKLSNKPLDKVRVALLDIDGKVIDTYFTEKDGKYEFKDIACDKTFTVLGERVIYRPDKQGFVTSPNNGDETTIDLYLDPLIVDNEIVINPIYFDYNKSDIRTDAAYELENIVAVMREHPKMIIKIESHTDARGRDAYNLKLSDRRAKSTRDYLYSRGIEDGRIQSAIGYGESQILNHCTNGVKCTDKEHEENRRSKFIITNQYK</sequence>
<dbReference type="InterPro" id="IPR011659">
    <property type="entry name" value="WD40"/>
</dbReference>
<gene>
    <name evidence="7" type="ORF">SAMN05443431_1063</name>
</gene>
<dbReference type="PANTHER" id="PTHR30329:SF21">
    <property type="entry name" value="LIPOPROTEIN YIAD-RELATED"/>
    <property type="match status" value="1"/>
</dbReference>
<dbReference type="PRINTS" id="PR01021">
    <property type="entry name" value="OMPADOMAIN"/>
</dbReference>
<dbReference type="EMBL" id="FORM01000006">
    <property type="protein sequence ID" value="SFJ29446.1"/>
    <property type="molecule type" value="Genomic_DNA"/>
</dbReference>
<dbReference type="CDD" id="cd07185">
    <property type="entry name" value="OmpA_C-like"/>
    <property type="match status" value="1"/>
</dbReference>
<feature type="chain" id="PRO_5011670364" evidence="5">
    <location>
        <begin position="21"/>
        <end position="648"/>
    </location>
</feature>
<evidence type="ECO:0000256" key="4">
    <source>
        <dbReference type="PROSITE-ProRule" id="PRU00473"/>
    </source>
</evidence>
<dbReference type="InterPro" id="IPR006665">
    <property type="entry name" value="OmpA-like"/>
</dbReference>
<dbReference type="Gene3D" id="3.30.1330.60">
    <property type="entry name" value="OmpA-like domain"/>
    <property type="match status" value="1"/>
</dbReference>
<keyword evidence="8" id="KW-1185">Reference proteome</keyword>
<dbReference type="AlphaFoldDB" id="A0A1I3Q8K8"/>
<evidence type="ECO:0000256" key="2">
    <source>
        <dbReference type="ARBA" id="ARBA00023136"/>
    </source>
</evidence>
<proteinExistence type="predicted"/>
<dbReference type="InterPro" id="IPR011042">
    <property type="entry name" value="6-blade_b-propeller_TolB-like"/>
</dbReference>
<dbReference type="Pfam" id="PF00691">
    <property type="entry name" value="OmpA"/>
    <property type="match status" value="1"/>
</dbReference>
<feature type="domain" description="OmpA-like" evidence="6">
    <location>
        <begin position="526"/>
        <end position="647"/>
    </location>
</feature>
<dbReference type="STRING" id="1144750.SAMN05443431_1063"/>
<dbReference type="Gene3D" id="2.120.10.30">
    <property type="entry name" value="TolB, C-terminal domain"/>
    <property type="match status" value="1"/>
</dbReference>
<evidence type="ECO:0000259" key="6">
    <source>
        <dbReference type="PROSITE" id="PS51123"/>
    </source>
</evidence>
<dbReference type="PROSITE" id="PS51123">
    <property type="entry name" value="OMPA_2"/>
    <property type="match status" value="1"/>
</dbReference>